<name>A0ABT7SME7_9GAMM</name>
<dbReference type="PANTHER" id="PTHR34584">
    <property type="entry name" value="NA(+)/H(+) ANTIPORTER SUBUNIT E1"/>
    <property type="match status" value="1"/>
</dbReference>
<keyword evidence="5 7" id="KW-1133">Transmembrane helix</keyword>
<comment type="subcellular location">
    <subcellularLocation>
        <location evidence="1">Cell membrane</location>
        <topology evidence="1">Multi-pass membrane protein</topology>
    </subcellularLocation>
</comment>
<dbReference type="EMBL" id="JAUCDY010000003">
    <property type="protein sequence ID" value="MDM7857340.1"/>
    <property type="molecule type" value="Genomic_DNA"/>
</dbReference>
<dbReference type="PIRSF" id="PIRSF019239">
    <property type="entry name" value="MrpE"/>
    <property type="match status" value="1"/>
</dbReference>
<feature type="transmembrane region" description="Helical" evidence="7">
    <location>
        <begin position="105"/>
        <end position="121"/>
    </location>
</feature>
<evidence type="ECO:0000313" key="8">
    <source>
        <dbReference type="EMBL" id="MDM7857340.1"/>
    </source>
</evidence>
<evidence type="ECO:0000256" key="4">
    <source>
        <dbReference type="ARBA" id="ARBA00022692"/>
    </source>
</evidence>
<dbReference type="RefSeq" id="WP_289409996.1">
    <property type="nucleotide sequence ID" value="NZ_JAUCDY010000003.1"/>
</dbReference>
<evidence type="ECO:0000256" key="5">
    <source>
        <dbReference type="ARBA" id="ARBA00022989"/>
    </source>
</evidence>
<evidence type="ECO:0000256" key="7">
    <source>
        <dbReference type="SAM" id="Phobius"/>
    </source>
</evidence>
<dbReference type="Proteomes" id="UP001241056">
    <property type="component" value="Unassembled WGS sequence"/>
</dbReference>
<organism evidence="8 9">
    <name type="scientific">Thiopseudomonas acetoxidans</name>
    <dbReference type="NCBI Taxonomy" id="3041622"/>
    <lineage>
        <taxon>Bacteria</taxon>
        <taxon>Pseudomonadati</taxon>
        <taxon>Pseudomonadota</taxon>
        <taxon>Gammaproteobacteria</taxon>
        <taxon>Pseudomonadales</taxon>
        <taxon>Pseudomonadaceae</taxon>
        <taxon>Thiopseudomonas</taxon>
    </lineage>
</organism>
<dbReference type="Pfam" id="PF01899">
    <property type="entry name" value="MNHE"/>
    <property type="match status" value="1"/>
</dbReference>
<gene>
    <name evidence="8" type="ORF">QEZ41_03465</name>
</gene>
<evidence type="ECO:0000256" key="3">
    <source>
        <dbReference type="ARBA" id="ARBA00022475"/>
    </source>
</evidence>
<evidence type="ECO:0000256" key="1">
    <source>
        <dbReference type="ARBA" id="ARBA00004651"/>
    </source>
</evidence>
<proteinExistence type="inferred from homology"/>
<evidence type="ECO:0000313" key="9">
    <source>
        <dbReference type="Proteomes" id="UP001241056"/>
    </source>
</evidence>
<keyword evidence="9" id="KW-1185">Reference proteome</keyword>
<accession>A0ABT7SME7</accession>
<feature type="transmembrane region" description="Helical" evidence="7">
    <location>
        <begin position="64"/>
        <end position="84"/>
    </location>
</feature>
<keyword evidence="6 7" id="KW-0472">Membrane</keyword>
<dbReference type="InterPro" id="IPR002758">
    <property type="entry name" value="Cation_antiport_E"/>
</dbReference>
<keyword evidence="4 7" id="KW-0812">Transmembrane</keyword>
<sequence length="162" mass="18431">MGDWFKQPMLSALLLLAWLLLVDSFTSPGQWVFGAILALAIPRLMQNWWLPGPKIRSWSALVIFFWRALIDIVLGNIEVARLALGPQAKLEPKFVEFYTELNNDLAIFMLMSAISLAPGSVSTCYNRETKRIEVHALHCTDVDALRAGIRQRYEVLLQQVFI</sequence>
<dbReference type="PANTHER" id="PTHR34584:SF1">
    <property type="entry name" value="NA(+)_H(+) ANTIPORTER SUBUNIT E1"/>
    <property type="match status" value="1"/>
</dbReference>
<reference evidence="8 9" key="1">
    <citation type="submission" date="2023-06" db="EMBL/GenBank/DDBJ databases">
        <title>Thiopseudomonas sp. CY1220 draft genome sequence.</title>
        <authorList>
            <person name="Zhao G."/>
            <person name="An M."/>
        </authorList>
    </citation>
    <scope>NUCLEOTIDE SEQUENCE [LARGE SCALE GENOMIC DNA]</scope>
    <source>
        <strain evidence="8 9">CY1220</strain>
    </source>
</reference>
<comment type="caution">
    <text evidence="8">The sequence shown here is derived from an EMBL/GenBank/DDBJ whole genome shotgun (WGS) entry which is preliminary data.</text>
</comment>
<protein>
    <submittedName>
        <fullName evidence="8">Na+/H+ antiporter subunit E</fullName>
    </submittedName>
</protein>
<keyword evidence="3" id="KW-1003">Cell membrane</keyword>
<evidence type="ECO:0000256" key="2">
    <source>
        <dbReference type="ARBA" id="ARBA00006228"/>
    </source>
</evidence>
<comment type="similarity">
    <text evidence="2">Belongs to the CPA3 antiporters (TC 2.A.63) subunit E family.</text>
</comment>
<evidence type="ECO:0000256" key="6">
    <source>
        <dbReference type="ARBA" id="ARBA00023136"/>
    </source>
</evidence>